<dbReference type="AlphaFoldDB" id="A0A420WSA2"/>
<evidence type="ECO:0000313" key="2">
    <source>
        <dbReference type="Proteomes" id="UP000277424"/>
    </source>
</evidence>
<evidence type="ECO:0000313" key="1">
    <source>
        <dbReference type="EMBL" id="RKQ73849.1"/>
    </source>
</evidence>
<name>A0A420WSA2_9PROT</name>
<protein>
    <recommendedName>
        <fullName evidence="3">Mitochondrial fission protein ELM1</fullName>
    </recommendedName>
</protein>
<organism evidence="1 2">
    <name type="scientific">Oceanibaculum indicum</name>
    <dbReference type="NCBI Taxonomy" id="526216"/>
    <lineage>
        <taxon>Bacteria</taxon>
        <taxon>Pseudomonadati</taxon>
        <taxon>Pseudomonadota</taxon>
        <taxon>Alphaproteobacteria</taxon>
        <taxon>Rhodospirillales</taxon>
        <taxon>Oceanibaculaceae</taxon>
        <taxon>Oceanibaculum</taxon>
    </lineage>
</organism>
<proteinExistence type="predicted"/>
<evidence type="ECO:0008006" key="3">
    <source>
        <dbReference type="Google" id="ProtNLM"/>
    </source>
</evidence>
<dbReference type="RefSeq" id="WP_121218920.1">
    <property type="nucleotide sequence ID" value="NZ_RBIG01000001.1"/>
</dbReference>
<gene>
    <name evidence="1" type="ORF">BCL74_1641</name>
</gene>
<dbReference type="Proteomes" id="UP000277424">
    <property type="component" value="Unassembled WGS sequence"/>
</dbReference>
<comment type="caution">
    <text evidence="1">The sequence shown here is derived from an EMBL/GenBank/DDBJ whole genome shotgun (WGS) entry which is preliminary data.</text>
</comment>
<dbReference type="PANTHER" id="PTHR33986:SF15">
    <property type="entry name" value="MITOCHONDRIAL FISSION PROTEIN ELM1"/>
    <property type="match status" value="1"/>
</dbReference>
<dbReference type="EMBL" id="RBIG01000001">
    <property type="protein sequence ID" value="RKQ73849.1"/>
    <property type="molecule type" value="Genomic_DNA"/>
</dbReference>
<dbReference type="InterPro" id="IPR009367">
    <property type="entry name" value="Elm1-like"/>
</dbReference>
<dbReference type="OrthoDB" id="272235at2"/>
<dbReference type="PANTHER" id="PTHR33986">
    <property type="entry name" value="OS02G0535700 PROTEIN"/>
    <property type="match status" value="1"/>
</dbReference>
<accession>A0A420WSA2</accession>
<dbReference type="Pfam" id="PF06258">
    <property type="entry name" value="Mito_fiss_Elm1"/>
    <property type="match status" value="1"/>
</dbReference>
<sequence>MDTAALTCWVVTDGKVGMEIQAIGLAEALGIQPVVKRIAPALPWRWLPPSPLWASLSAAGPGGDRLDPPFPDILIASGRQSAGPAIAMRKASGGRAFTVQIQDPKVDPRHFDLMIVPEHDTVRGDNVFTTFGSLNRVTRARLDDEAAKFAPQLAHLPRPLVTVSVGGSNDRYRLDMAAIDTLCDRLLALTREQGVGLAVTPSRRTGAENERRLRERLAGAPAVVWDGTGDNPYFGYLGLADYLVVTCDSVNMVSEACATGKPVHVVMLEGGSAKFTRFHDAMRKAGYTRPFTGALEDWSYTPLDETARAAAEVTRRLGLRQPAA</sequence>
<reference evidence="1 2" key="1">
    <citation type="submission" date="2018-10" db="EMBL/GenBank/DDBJ databases">
        <title>Comparative analysis of microorganisms from saline springs in Andes Mountain Range, Colombia.</title>
        <authorList>
            <person name="Rubin E."/>
        </authorList>
    </citation>
    <scope>NUCLEOTIDE SEQUENCE [LARGE SCALE GENOMIC DNA]</scope>
    <source>
        <strain evidence="1 2">USBA 36</strain>
    </source>
</reference>